<proteinExistence type="inferred from homology"/>
<dbReference type="Gene3D" id="3.30.1340.10">
    <property type="entry name" value="HPr-like"/>
    <property type="match status" value="1"/>
</dbReference>
<sequence>MAAEGAMGTYRDNMKTDLSRRLRIVNDLGLHARSAAKLAKLAGEADGGVWIVKNGNTADATSILDILALACPKGSEITVSIDDESDVDILDRIAVLVRSGFGE</sequence>
<evidence type="ECO:0000313" key="7">
    <source>
        <dbReference type="Proteomes" id="UP000427906"/>
    </source>
</evidence>
<dbReference type="PROSITE" id="PS51350">
    <property type="entry name" value="PTS_HPR_DOM"/>
    <property type="match status" value="1"/>
</dbReference>
<organism evidence="6 7">
    <name type="scientific">Desulfosarcina alkanivorans</name>
    <dbReference type="NCBI Taxonomy" id="571177"/>
    <lineage>
        <taxon>Bacteria</taxon>
        <taxon>Pseudomonadati</taxon>
        <taxon>Thermodesulfobacteriota</taxon>
        <taxon>Desulfobacteria</taxon>
        <taxon>Desulfobacterales</taxon>
        <taxon>Desulfosarcinaceae</taxon>
        <taxon>Desulfosarcina</taxon>
    </lineage>
</organism>
<dbReference type="GO" id="GO:0005737">
    <property type="term" value="C:cytoplasm"/>
    <property type="evidence" value="ECO:0007669"/>
    <property type="project" value="UniProtKB-SubCell"/>
</dbReference>
<protein>
    <submittedName>
        <fullName evidence="6">Phosphocarrier protein HPr</fullName>
    </submittedName>
</protein>
<keyword evidence="7" id="KW-1185">Reference proteome</keyword>
<evidence type="ECO:0000256" key="1">
    <source>
        <dbReference type="ARBA" id="ARBA00004496"/>
    </source>
</evidence>
<dbReference type="EMBL" id="AP021874">
    <property type="protein sequence ID" value="BBO70565.1"/>
    <property type="molecule type" value="Genomic_DNA"/>
</dbReference>
<dbReference type="KEGG" id="dalk:DSCA_44950"/>
<dbReference type="PRINTS" id="PR00107">
    <property type="entry name" value="PHOSPHOCPHPR"/>
</dbReference>
<dbReference type="Proteomes" id="UP000427906">
    <property type="component" value="Chromosome"/>
</dbReference>
<evidence type="ECO:0000256" key="4">
    <source>
        <dbReference type="ARBA" id="ARBA00022683"/>
    </source>
</evidence>
<dbReference type="NCBIfam" id="TIGR01003">
    <property type="entry name" value="PTS_HPr_family"/>
    <property type="match status" value="1"/>
</dbReference>
<gene>
    <name evidence="6" type="primary">ptsH</name>
    <name evidence="6" type="ORF">DSCA_44950</name>
</gene>
<dbReference type="SUPFAM" id="SSF55594">
    <property type="entry name" value="HPr-like"/>
    <property type="match status" value="1"/>
</dbReference>
<evidence type="ECO:0000256" key="2">
    <source>
        <dbReference type="ARBA" id="ARBA00010736"/>
    </source>
</evidence>
<dbReference type="PANTHER" id="PTHR33705:SF2">
    <property type="entry name" value="PHOSPHOCARRIER PROTEIN NPR"/>
    <property type="match status" value="1"/>
</dbReference>
<dbReference type="Pfam" id="PF00381">
    <property type="entry name" value="PTS-HPr"/>
    <property type="match status" value="1"/>
</dbReference>
<dbReference type="PROSITE" id="PS00369">
    <property type="entry name" value="PTS_HPR_HIS"/>
    <property type="match status" value="1"/>
</dbReference>
<dbReference type="PANTHER" id="PTHR33705">
    <property type="entry name" value="PHOSPHOCARRIER PROTEIN HPR"/>
    <property type="match status" value="1"/>
</dbReference>
<name>A0A5K7YQG3_9BACT</name>
<dbReference type="InterPro" id="IPR000032">
    <property type="entry name" value="HPr-like"/>
</dbReference>
<keyword evidence="3" id="KW-0963">Cytoplasm</keyword>
<dbReference type="InterPro" id="IPR001020">
    <property type="entry name" value="PTS_HPr_His_P_site"/>
</dbReference>
<dbReference type="InterPro" id="IPR035895">
    <property type="entry name" value="HPr-like_sf"/>
</dbReference>
<reference evidence="6 7" key="1">
    <citation type="submission" date="2019-11" db="EMBL/GenBank/DDBJ databases">
        <title>Comparative genomics of hydrocarbon-degrading Desulfosarcina strains.</title>
        <authorList>
            <person name="Watanabe M."/>
            <person name="Kojima H."/>
            <person name="Fukui M."/>
        </authorList>
    </citation>
    <scope>NUCLEOTIDE SEQUENCE [LARGE SCALE GENOMIC DNA]</scope>
    <source>
        <strain evidence="6 7">PL12</strain>
    </source>
</reference>
<dbReference type="AlphaFoldDB" id="A0A5K7YQG3"/>
<dbReference type="GO" id="GO:0009401">
    <property type="term" value="P:phosphoenolpyruvate-dependent sugar phosphotransferase system"/>
    <property type="evidence" value="ECO:0007669"/>
    <property type="project" value="UniProtKB-KW"/>
</dbReference>
<comment type="similarity">
    <text evidence="2">Belongs to the HPr family.</text>
</comment>
<evidence type="ECO:0000313" key="6">
    <source>
        <dbReference type="EMBL" id="BBO70565.1"/>
    </source>
</evidence>
<evidence type="ECO:0000259" key="5">
    <source>
        <dbReference type="PROSITE" id="PS51350"/>
    </source>
</evidence>
<comment type="subcellular location">
    <subcellularLocation>
        <location evidence="1">Cytoplasm</location>
    </subcellularLocation>
</comment>
<evidence type="ECO:0000256" key="3">
    <source>
        <dbReference type="ARBA" id="ARBA00022490"/>
    </source>
</evidence>
<feature type="domain" description="HPr" evidence="5">
    <location>
        <begin position="17"/>
        <end position="103"/>
    </location>
</feature>
<accession>A0A5K7YQG3</accession>
<keyword evidence="4" id="KW-0598">Phosphotransferase system</keyword>
<dbReference type="InterPro" id="IPR050399">
    <property type="entry name" value="HPr"/>
</dbReference>